<comment type="similarity">
    <text evidence="1">Belongs to the peptidase M20A family.</text>
</comment>
<evidence type="ECO:0000259" key="8">
    <source>
        <dbReference type="Pfam" id="PF07687"/>
    </source>
</evidence>
<dbReference type="OrthoDB" id="3064516at2759"/>
<sequence length="552" mass="60500">MASYEKLPMQPQLPNVATMPVKKSASSRRRRLLLVPDFKAQCPQVEPIQPKHQTQALSDMESYFSTVKFRNESVARLSGAVKIPSESYDDLGPVGEDKRWDTMYDVAAYLKATFPAVHEYLELEKVNTHGLLFTWKGSDPSLKPTVLMAHQDVVPVAQATVSQWTHPPYSGHYDGAYVWGRGASDCKNTLVGILEAVEMLINAGFTPKRTLILSFGFDEESSGREGAGHLSNTLMERYGKDGVAMIVDEGSGNVPTFGTYFAVPAVAEKGYIDVDVIVRMPGGHSSIPPPHTGIGVMSEFITMIESNPYEPHIADENPFMNILQCGAAYGPEFPDDWKKLMPSGHHTGAKKDKLARAVAEASRPMKYLFTTSVAVDVVGGGVKANALPERTTALVNHRINIGSSSADIKKHLTKLASKLADKYDLAVNAFEGDETQSSITLRASNNTLEPAPITPTETDSLNPFVLLSGTIKALYGDKLQISPALMTGNTDTRYYWGLSKHIFRYIPGWDPEEAGNLDGVHTVDERVSVTGHVNGVKWFTLFIRNIDEAELP</sequence>
<feature type="binding site" evidence="7">
    <location>
        <position position="521"/>
    </location>
    <ligand>
        <name>Zn(2+)</name>
        <dbReference type="ChEBI" id="CHEBI:29105"/>
        <label>1</label>
    </ligand>
</feature>
<gene>
    <name evidence="9" type="ORF">B0I35DRAFT_449622</name>
</gene>
<dbReference type="Gene3D" id="3.30.70.360">
    <property type="match status" value="1"/>
</dbReference>
<dbReference type="GO" id="GO:0051603">
    <property type="term" value="P:proteolysis involved in protein catabolic process"/>
    <property type="evidence" value="ECO:0007669"/>
    <property type="project" value="TreeGrafter"/>
</dbReference>
<dbReference type="PROSITE" id="PS00759">
    <property type="entry name" value="ARGE_DAPE_CPG2_2"/>
    <property type="match status" value="1"/>
</dbReference>
<evidence type="ECO:0000313" key="9">
    <source>
        <dbReference type="EMBL" id="KAH7324729.1"/>
    </source>
</evidence>
<evidence type="ECO:0000256" key="6">
    <source>
        <dbReference type="PIRSR" id="PIRSR037217-1"/>
    </source>
</evidence>
<evidence type="ECO:0000256" key="7">
    <source>
        <dbReference type="PIRSR" id="PIRSR037217-2"/>
    </source>
</evidence>
<evidence type="ECO:0000256" key="4">
    <source>
        <dbReference type="ARBA" id="ARBA00022801"/>
    </source>
</evidence>
<dbReference type="FunFam" id="3.40.630.10:FF:000027">
    <property type="entry name" value="N-fatty-acyl-amino acid synthase/hydrolase PM20D1"/>
    <property type="match status" value="1"/>
</dbReference>
<evidence type="ECO:0000313" key="10">
    <source>
        <dbReference type="Proteomes" id="UP000813444"/>
    </source>
</evidence>
<dbReference type="Gene3D" id="3.40.630.10">
    <property type="entry name" value="Zn peptidases"/>
    <property type="match status" value="1"/>
</dbReference>
<evidence type="ECO:0000256" key="2">
    <source>
        <dbReference type="ARBA" id="ARBA00022670"/>
    </source>
</evidence>
<dbReference type="PANTHER" id="PTHR45962:SF1">
    <property type="entry name" value="N-FATTY-ACYL-AMINO ACID SYNTHASE_HYDROLASE PM20D1"/>
    <property type="match status" value="1"/>
</dbReference>
<dbReference type="PIRSF" id="PIRSF037217">
    <property type="entry name" value="Carboxypeptidase_S"/>
    <property type="match status" value="1"/>
</dbReference>
<dbReference type="SUPFAM" id="SSF55031">
    <property type="entry name" value="Bacterial exopeptidase dimerisation domain"/>
    <property type="match status" value="1"/>
</dbReference>
<feature type="binding site" evidence="7">
    <location>
        <position position="150"/>
    </location>
    <ligand>
        <name>Zn(2+)</name>
        <dbReference type="ChEBI" id="CHEBI:29105"/>
        <label>2</label>
    </ligand>
</feature>
<keyword evidence="10" id="KW-1185">Reference proteome</keyword>
<dbReference type="Proteomes" id="UP000813444">
    <property type="component" value="Unassembled WGS sequence"/>
</dbReference>
<proteinExistence type="inferred from homology"/>
<evidence type="ECO:0000256" key="5">
    <source>
        <dbReference type="ARBA" id="ARBA00022833"/>
    </source>
</evidence>
<protein>
    <submittedName>
        <fullName evidence="9">Carboxypeptidase S</fullName>
    </submittedName>
</protein>
<organism evidence="9 10">
    <name type="scientific">Stachybotrys elegans</name>
    <dbReference type="NCBI Taxonomy" id="80388"/>
    <lineage>
        <taxon>Eukaryota</taxon>
        <taxon>Fungi</taxon>
        <taxon>Dikarya</taxon>
        <taxon>Ascomycota</taxon>
        <taxon>Pezizomycotina</taxon>
        <taxon>Sordariomycetes</taxon>
        <taxon>Hypocreomycetidae</taxon>
        <taxon>Hypocreales</taxon>
        <taxon>Stachybotryaceae</taxon>
        <taxon>Stachybotrys</taxon>
    </lineage>
</organism>
<keyword evidence="2" id="KW-0645">Protease</keyword>
<dbReference type="EMBL" id="JAGPNK010000003">
    <property type="protein sequence ID" value="KAH7324729.1"/>
    <property type="molecule type" value="Genomic_DNA"/>
</dbReference>
<feature type="domain" description="Peptidase M20 dimerisation" evidence="8">
    <location>
        <begin position="266"/>
        <end position="423"/>
    </location>
</feature>
<dbReference type="Gene3D" id="1.10.150.900">
    <property type="match status" value="1"/>
</dbReference>
<dbReference type="GO" id="GO:0046872">
    <property type="term" value="F:metal ion binding"/>
    <property type="evidence" value="ECO:0007669"/>
    <property type="project" value="UniProtKB-KW"/>
</dbReference>
<dbReference type="InterPro" id="IPR036264">
    <property type="entry name" value="Bact_exopeptidase_dim_dom"/>
</dbReference>
<dbReference type="Pfam" id="PF07687">
    <property type="entry name" value="M20_dimer"/>
    <property type="match status" value="1"/>
</dbReference>
<dbReference type="InterPro" id="IPR011650">
    <property type="entry name" value="Peptidase_M20_dimer"/>
</dbReference>
<name>A0A8K0STW4_9HYPO</name>
<dbReference type="CDD" id="cd05674">
    <property type="entry name" value="M20_yscS"/>
    <property type="match status" value="1"/>
</dbReference>
<dbReference type="InterPro" id="IPR002933">
    <property type="entry name" value="Peptidase_M20"/>
</dbReference>
<keyword evidence="3 7" id="KW-0479">Metal-binding</keyword>
<comment type="caution">
    <text evidence="9">The sequence shown here is derived from an EMBL/GenBank/DDBJ whole genome shotgun (WGS) entry which is preliminary data.</text>
</comment>
<dbReference type="PANTHER" id="PTHR45962">
    <property type="entry name" value="N-FATTY-ACYL-AMINO ACID SYNTHASE/HYDROLASE PM20D1"/>
    <property type="match status" value="1"/>
</dbReference>
<dbReference type="GO" id="GO:0000328">
    <property type="term" value="C:fungal-type vacuole lumen"/>
    <property type="evidence" value="ECO:0007669"/>
    <property type="project" value="TreeGrafter"/>
</dbReference>
<reference evidence="9" key="1">
    <citation type="journal article" date="2021" name="Nat. Commun.">
        <title>Genetic determinants of endophytism in the Arabidopsis root mycobiome.</title>
        <authorList>
            <person name="Mesny F."/>
            <person name="Miyauchi S."/>
            <person name="Thiergart T."/>
            <person name="Pickel B."/>
            <person name="Atanasova L."/>
            <person name="Karlsson M."/>
            <person name="Huettel B."/>
            <person name="Barry K.W."/>
            <person name="Haridas S."/>
            <person name="Chen C."/>
            <person name="Bauer D."/>
            <person name="Andreopoulos W."/>
            <person name="Pangilinan J."/>
            <person name="LaButti K."/>
            <person name="Riley R."/>
            <person name="Lipzen A."/>
            <person name="Clum A."/>
            <person name="Drula E."/>
            <person name="Henrissat B."/>
            <person name="Kohler A."/>
            <person name="Grigoriev I.V."/>
            <person name="Martin F.M."/>
            <person name="Hacquard S."/>
        </authorList>
    </citation>
    <scope>NUCLEOTIDE SEQUENCE</scope>
    <source>
        <strain evidence="9">MPI-CAGE-CH-0235</strain>
    </source>
</reference>
<keyword evidence="4" id="KW-0378">Hydrolase</keyword>
<dbReference type="AlphaFoldDB" id="A0A8K0STW4"/>
<evidence type="ECO:0000256" key="1">
    <source>
        <dbReference type="ARBA" id="ARBA00006247"/>
    </source>
</evidence>
<feature type="active site" description="Proton acceptor" evidence="6">
    <location>
        <position position="219"/>
    </location>
</feature>
<dbReference type="SUPFAM" id="SSF53187">
    <property type="entry name" value="Zn-dependent exopeptidases"/>
    <property type="match status" value="1"/>
</dbReference>
<feature type="binding site" evidence="7">
    <location>
        <position position="185"/>
    </location>
    <ligand>
        <name>Zn(2+)</name>
        <dbReference type="ChEBI" id="CHEBI:29105"/>
        <label>2</label>
    </ligand>
</feature>
<dbReference type="GO" id="GO:0004181">
    <property type="term" value="F:metallocarboxypeptidase activity"/>
    <property type="evidence" value="ECO:0007669"/>
    <property type="project" value="InterPro"/>
</dbReference>
<accession>A0A8K0STW4</accession>
<dbReference type="InterPro" id="IPR001261">
    <property type="entry name" value="ArgE/DapE_CS"/>
</dbReference>
<feature type="binding site" evidence="7">
    <location>
        <position position="248"/>
    </location>
    <ligand>
        <name>Zn(2+)</name>
        <dbReference type="ChEBI" id="CHEBI:29105"/>
        <label>2</label>
    </ligand>
</feature>
<dbReference type="InterPro" id="IPR047177">
    <property type="entry name" value="Pept_M20A"/>
</dbReference>
<evidence type="ECO:0000256" key="3">
    <source>
        <dbReference type="ARBA" id="ARBA00022723"/>
    </source>
</evidence>
<feature type="binding site" evidence="7">
    <location>
        <position position="185"/>
    </location>
    <ligand>
        <name>Zn(2+)</name>
        <dbReference type="ChEBI" id="CHEBI:29105"/>
        <label>1</label>
    </ligand>
</feature>
<keyword evidence="5 7" id="KW-0862">Zinc</keyword>
<keyword evidence="9" id="KW-0121">Carboxypeptidase</keyword>
<dbReference type="InterPro" id="IPR017141">
    <property type="entry name" value="Pept_M20_carboxypep"/>
</dbReference>
<dbReference type="Pfam" id="PF01546">
    <property type="entry name" value="Peptidase_M20"/>
    <property type="match status" value="1"/>
</dbReference>
<feature type="binding site" evidence="7">
    <location>
        <position position="220"/>
    </location>
    <ligand>
        <name>Zn(2+)</name>
        <dbReference type="ChEBI" id="CHEBI:29105"/>
        <label>1</label>
    </ligand>
</feature>
<feature type="active site" evidence="6">
    <location>
        <position position="152"/>
    </location>
</feature>